<dbReference type="SUPFAM" id="SSF51735">
    <property type="entry name" value="NAD(P)-binding Rossmann-fold domains"/>
    <property type="match status" value="1"/>
</dbReference>
<evidence type="ECO:0000313" key="2">
    <source>
        <dbReference type="Proteomes" id="UP000466514"/>
    </source>
</evidence>
<dbReference type="EMBL" id="AP022574">
    <property type="protein sequence ID" value="BBX67637.1"/>
    <property type="molecule type" value="Genomic_DNA"/>
</dbReference>
<organism evidence="1 2">
    <name type="scientific">Mycolicibacterium psychrotolerans</name>
    <dbReference type="NCBI Taxonomy" id="216929"/>
    <lineage>
        <taxon>Bacteria</taxon>
        <taxon>Bacillati</taxon>
        <taxon>Actinomycetota</taxon>
        <taxon>Actinomycetes</taxon>
        <taxon>Mycobacteriales</taxon>
        <taxon>Mycobacteriaceae</taxon>
        <taxon>Mycolicibacterium</taxon>
    </lineage>
</organism>
<dbReference type="InterPro" id="IPR002347">
    <property type="entry name" value="SDR_fam"/>
</dbReference>
<dbReference type="AlphaFoldDB" id="A0A7I7M6X3"/>
<sequence>MTAGGRHAVPSGIVAPAPRDDISTAPLQFGLNSIAWHCVGNGRRDVATDIAPVVCFLLGDDAAFVTGQTIMADGGTAGFR</sequence>
<reference evidence="1 2" key="1">
    <citation type="journal article" date="2019" name="Emerg. Microbes Infect.">
        <title>Comprehensive subspecies identification of 175 nontuberculous mycobacteria species based on 7547 genomic profiles.</title>
        <authorList>
            <person name="Matsumoto Y."/>
            <person name="Kinjo T."/>
            <person name="Motooka D."/>
            <person name="Nabeya D."/>
            <person name="Jung N."/>
            <person name="Uechi K."/>
            <person name="Horii T."/>
            <person name="Iida T."/>
            <person name="Fujita J."/>
            <person name="Nakamura S."/>
        </authorList>
    </citation>
    <scope>NUCLEOTIDE SEQUENCE [LARGE SCALE GENOMIC DNA]</scope>
    <source>
        <strain evidence="1 2">JCM 13323</strain>
    </source>
</reference>
<name>A0A7I7M6X3_9MYCO</name>
<protein>
    <recommendedName>
        <fullName evidence="3">SDR family oxidoreductase</fullName>
    </recommendedName>
</protein>
<evidence type="ECO:0000313" key="1">
    <source>
        <dbReference type="EMBL" id="BBX67637.1"/>
    </source>
</evidence>
<gene>
    <name evidence="1" type="ORF">MPSYJ_10980</name>
</gene>
<dbReference type="InterPro" id="IPR036291">
    <property type="entry name" value="NAD(P)-bd_dom_sf"/>
</dbReference>
<accession>A0A7I7M6X3</accession>
<dbReference type="Proteomes" id="UP000466514">
    <property type="component" value="Chromosome"/>
</dbReference>
<dbReference type="Gene3D" id="3.40.50.720">
    <property type="entry name" value="NAD(P)-binding Rossmann-like Domain"/>
    <property type="match status" value="1"/>
</dbReference>
<proteinExistence type="predicted"/>
<keyword evidence="2" id="KW-1185">Reference proteome</keyword>
<dbReference type="Pfam" id="PF13561">
    <property type="entry name" value="adh_short_C2"/>
    <property type="match status" value="1"/>
</dbReference>
<dbReference type="KEGG" id="mpsc:MPSYJ_10980"/>
<evidence type="ECO:0008006" key="3">
    <source>
        <dbReference type="Google" id="ProtNLM"/>
    </source>
</evidence>